<keyword evidence="2" id="KW-1185">Reference proteome</keyword>
<dbReference type="EMBL" id="SNTY01000015">
    <property type="protein sequence ID" value="TEU28665.1"/>
    <property type="molecule type" value="Genomic_DNA"/>
</dbReference>
<accession>A0A4Y7XDN3</accession>
<keyword evidence="1" id="KW-0378">Hydrolase</keyword>
<name>A0A4Y7XDN3_9GAMM</name>
<protein>
    <submittedName>
        <fullName evidence="1">Metal-dependent hydrolase</fullName>
    </submittedName>
</protein>
<dbReference type="STRING" id="1120977.GCA_000619845_01121"/>
<evidence type="ECO:0000313" key="2">
    <source>
        <dbReference type="Proteomes" id="UP000297834"/>
    </source>
</evidence>
<dbReference type="PANTHER" id="PTHR39456">
    <property type="entry name" value="METAL-DEPENDENT HYDROLASE"/>
    <property type="match status" value="1"/>
</dbReference>
<reference evidence="1 2" key="1">
    <citation type="submission" date="2019-03" db="EMBL/GenBank/DDBJ databases">
        <title>Alkanindiges illinoisensis: a potential pathogenic isolated from ascites of a gastric cancer patient with abdominal metastasis.</title>
        <authorList>
            <person name="Hu X."/>
            <person name="Yang B."/>
            <person name="Yan X."/>
            <person name="Lin L."/>
            <person name="Zhao H."/>
            <person name="Zhou F."/>
            <person name="Su B."/>
            <person name="Chen J."/>
            <person name="Rui Y."/>
            <person name="Wang Q."/>
            <person name="Zheng L."/>
        </authorList>
    </citation>
    <scope>NUCLEOTIDE SEQUENCE [LARGE SCALE GENOMIC DNA]</scope>
    <source>
        <strain evidence="1 2">NFYY 23406</strain>
    </source>
</reference>
<gene>
    <name evidence="1" type="ORF">E2B99_05325</name>
</gene>
<dbReference type="Proteomes" id="UP000297834">
    <property type="component" value="Unassembled WGS sequence"/>
</dbReference>
<dbReference type="GO" id="GO:0016787">
    <property type="term" value="F:hydrolase activity"/>
    <property type="evidence" value="ECO:0007669"/>
    <property type="project" value="UniProtKB-KW"/>
</dbReference>
<dbReference type="RefSeq" id="WP_134243921.1">
    <property type="nucleotide sequence ID" value="NZ_SNTY01000015.1"/>
</dbReference>
<evidence type="ECO:0000313" key="1">
    <source>
        <dbReference type="EMBL" id="TEU28665.1"/>
    </source>
</evidence>
<dbReference type="PIRSF" id="PIRSF007580">
    <property type="entry name" value="UCP07580"/>
    <property type="match status" value="1"/>
</dbReference>
<sequence length="287" mass="33538">MTSSNVPANTRGTSSIQVRRQSFDFAATPKYYFDNNPLLSYLLTALSLTFPHGERFFVHSVRNVRDQIKNDTLQKDVSAFIGQEAMHSHAHEDFNRFVEGLGLNIQPILDSEYEKIEYAKSKLNHKQQLAVTCALEHFTAIIAQYLLEHPDFHRQLNPRVAKLWMWHALEETEHKAVAFDVYQEIFADQATRKRIMRIITTTFLSRISYLTFKLLLNDPVGRKQWRQHITAFKQLKDVFTTLVPAYLDYYQDNFHPNQHDSTQITAHWRKQLFDQEISKEVASAAIH</sequence>
<dbReference type="InterPro" id="IPR016516">
    <property type="entry name" value="UCP07580"/>
</dbReference>
<dbReference type="AlphaFoldDB" id="A0A4Y7XDN3"/>
<proteinExistence type="predicted"/>
<dbReference type="Pfam" id="PF10118">
    <property type="entry name" value="Metal_hydrol"/>
    <property type="match status" value="1"/>
</dbReference>
<dbReference type="OrthoDB" id="4760165at2"/>
<dbReference type="PANTHER" id="PTHR39456:SF1">
    <property type="entry name" value="METAL-DEPENDENT HYDROLASE"/>
    <property type="match status" value="1"/>
</dbReference>
<comment type="caution">
    <text evidence="1">The sequence shown here is derived from an EMBL/GenBank/DDBJ whole genome shotgun (WGS) entry which is preliminary data.</text>
</comment>
<organism evidence="1 2">
    <name type="scientific">Alkanindiges illinoisensis</name>
    <dbReference type="NCBI Taxonomy" id="197183"/>
    <lineage>
        <taxon>Bacteria</taxon>
        <taxon>Pseudomonadati</taxon>
        <taxon>Pseudomonadota</taxon>
        <taxon>Gammaproteobacteria</taxon>
        <taxon>Moraxellales</taxon>
        <taxon>Moraxellaceae</taxon>
        <taxon>Alkanindiges</taxon>
    </lineage>
</organism>